<dbReference type="InterPro" id="IPR036291">
    <property type="entry name" value="NAD(P)-bd_dom_sf"/>
</dbReference>
<dbReference type="AlphaFoldDB" id="D8LBE2"/>
<dbReference type="PRINTS" id="PR00081">
    <property type="entry name" value="GDHRDH"/>
</dbReference>
<protein>
    <recommendedName>
        <fullName evidence="6">NADP-dependent 3-hydroxy acid dehydrogenase YdfG</fullName>
        <ecNumber evidence="4">1.1.1.298</ecNumber>
        <ecNumber evidence="5">1.1.1.381</ecNumber>
    </recommendedName>
    <alternativeName>
        <fullName evidence="8">L-allo-threonine dehydrogenase</fullName>
    </alternativeName>
    <alternativeName>
        <fullName evidence="7">Malonic semialdehyde reductase</fullName>
    </alternativeName>
</protein>
<accession>D8LBE2</accession>
<evidence type="ECO:0000256" key="8">
    <source>
        <dbReference type="ARBA" id="ARBA00044349"/>
    </source>
</evidence>
<evidence type="ECO:0000256" key="9">
    <source>
        <dbReference type="ARBA" id="ARBA00045650"/>
    </source>
</evidence>
<gene>
    <name evidence="13" type="ORF">Esi_0000_0399</name>
</gene>
<dbReference type="PROSITE" id="PS00061">
    <property type="entry name" value="ADH_SHORT"/>
    <property type="match status" value="1"/>
</dbReference>
<dbReference type="PANTHER" id="PTHR43086">
    <property type="entry name" value="VERY-LONG-CHAIN 3-OXOOACYL-COA REDUCTASE"/>
    <property type="match status" value="1"/>
</dbReference>
<evidence type="ECO:0000256" key="2">
    <source>
        <dbReference type="ARBA" id="ARBA00023002"/>
    </source>
</evidence>
<dbReference type="InterPro" id="IPR057326">
    <property type="entry name" value="KR_dom"/>
</dbReference>
<reference evidence="13 14" key="1">
    <citation type="journal article" date="2010" name="Nature">
        <title>The Ectocarpus genome and the independent evolution of multicellularity in brown algae.</title>
        <authorList>
            <person name="Cock J.M."/>
            <person name="Sterck L."/>
            <person name="Rouze P."/>
            <person name="Scornet D."/>
            <person name="Allen A.E."/>
            <person name="Amoutzias G."/>
            <person name="Anthouard V."/>
            <person name="Artiguenave F."/>
            <person name="Aury J.M."/>
            <person name="Badger J.H."/>
            <person name="Beszteri B."/>
            <person name="Billiau K."/>
            <person name="Bonnet E."/>
            <person name="Bothwell J.H."/>
            <person name="Bowler C."/>
            <person name="Boyen C."/>
            <person name="Brownlee C."/>
            <person name="Carrano C.J."/>
            <person name="Charrier B."/>
            <person name="Cho G.Y."/>
            <person name="Coelho S.M."/>
            <person name="Collen J."/>
            <person name="Corre E."/>
            <person name="Da Silva C."/>
            <person name="Delage L."/>
            <person name="Delaroque N."/>
            <person name="Dittami S.M."/>
            <person name="Doulbeau S."/>
            <person name="Elias M."/>
            <person name="Farnham G."/>
            <person name="Gachon C.M."/>
            <person name="Gschloessl B."/>
            <person name="Heesch S."/>
            <person name="Jabbari K."/>
            <person name="Jubin C."/>
            <person name="Kawai H."/>
            <person name="Kimura K."/>
            <person name="Kloareg B."/>
            <person name="Kupper F.C."/>
            <person name="Lang D."/>
            <person name="Le Bail A."/>
            <person name="Leblanc C."/>
            <person name="Lerouge P."/>
            <person name="Lohr M."/>
            <person name="Lopez P.J."/>
            <person name="Martens C."/>
            <person name="Maumus F."/>
            <person name="Michel G."/>
            <person name="Miranda-Saavedra D."/>
            <person name="Morales J."/>
            <person name="Moreau H."/>
            <person name="Motomura T."/>
            <person name="Nagasato C."/>
            <person name="Napoli C.A."/>
            <person name="Nelson D.R."/>
            <person name="Nyvall-Collen P."/>
            <person name="Peters A.F."/>
            <person name="Pommier C."/>
            <person name="Potin P."/>
            <person name="Poulain J."/>
            <person name="Quesneville H."/>
            <person name="Read B."/>
            <person name="Rensing S.A."/>
            <person name="Ritter A."/>
            <person name="Rousvoal S."/>
            <person name="Samanta M."/>
            <person name="Samson G."/>
            <person name="Schroeder D.C."/>
            <person name="Segurens B."/>
            <person name="Strittmatter M."/>
            <person name="Tonon T."/>
            <person name="Tregear J.W."/>
            <person name="Valentin K."/>
            <person name="von Dassow P."/>
            <person name="Yamagishi T."/>
            <person name="Van de Peer Y."/>
            <person name="Wincker P."/>
        </authorList>
    </citation>
    <scope>NUCLEOTIDE SEQUENCE [LARGE SCALE GENOMIC DNA]</scope>
    <source>
        <strain evidence="14">Ec32 / CCAP1310/4</strain>
    </source>
</reference>
<evidence type="ECO:0000256" key="6">
    <source>
        <dbReference type="ARBA" id="ARBA00044065"/>
    </source>
</evidence>
<evidence type="ECO:0000256" key="10">
    <source>
        <dbReference type="ARBA" id="ARBA00047274"/>
    </source>
</evidence>
<evidence type="ECO:0000256" key="1">
    <source>
        <dbReference type="ARBA" id="ARBA00006484"/>
    </source>
</evidence>
<keyword evidence="14" id="KW-1185">Reference proteome</keyword>
<feature type="domain" description="Ketoreductase" evidence="12">
    <location>
        <begin position="6"/>
        <end position="189"/>
    </location>
</feature>
<dbReference type="InParanoid" id="D8LBE2"/>
<comment type="catalytic activity">
    <reaction evidence="10">
        <text>3-hydroxypropanoate + NADP(+) = 3-oxopropanoate + NADPH + H(+)</text>
        <dbReference type="Rhea" id="RHEA:26438"/>
        <dbReference type="ChEBI" id="CHEBI:15378"/>
        <dbReference type="ChEBI" id="CHEBI:16510"/>
        <dbReference type="ChEBI" id="CHEBI:33190"/>
        <dbReference type="ChEBI" id="CHEBI:57783"/>
        <dbReference type="ChEBI" id="CHEBI:58349"/>
        <dbReference type="EC" id="1.1.1.298"/>
    </reaction>
</comment>
<dbReference type="EC" id="1.1.1.381" evidence="5"/>
<comment type="similarity">
    <text evidence="1 11">Belongs to the short-chain dehydrogenases/reductases (SDR) family.</text>
</comment>
<evidence type="ECO:0000256" key="11">
    <source>
        <dbReference type="RuleBase" id="RU000363"/>
    </source>
</evidence>
<dbReference type="EC" id="1.1.1.298" evidence="4"/>
<dbReference type="SMART" id="SM00822">
    <property type="entry name" value="PKS_KR"/>
    <property type="match status" value="1"/>
</dbReference>
<name>D8LBE2_ECTSI</name>
<dbReference type="Proteomes" id="UP000002630">
    <property type="component" value="Linkage Group LG01"/>
</dbReference>
<dbReference type="GO" id="GO:0030497">
    <property type="term" value="P:fatty acid elongation"/>
    <property type="evidence" value="ECO:0007669"/>
    <property type="project" value="TreeGrafter"/>
</dbReference>
<dbReference type="EMBL" id="FN649726">
    <property type="protein sequence ID" value="CBN76651.1"/>
    <property type="molecule type" value="Genomic_DNA"/>
</dbReference>
<dbReference type="eggNOG" id="KOG1205">
    <property type="taxonomic scope" value="Eukaryota"/>
</dbReference>
<sequence>MPLSGKVVVVTGSSGGIGAAIASTLASAGANVVLGARRIEELEKVKTKIEAEVGGDRVMVCKVDVTKRDEVKALVAAAEAGFGPVDVMVNNAGVMYFTNMKNLHEDEWERTVDVNCKGTMFGIGAVLGGMIERGSGHIVNISSDAGRRIFPSLAVYCASKYFVEAMSEGLRREVVGTGLKVTTIQPGDCATDLVMNNTDKEAADEQGVAIGVKVGTGSTETQVLQPEDVAAAVLYAVTAPSHVAVNEVLVEPRDQT</sequence>
<dbReference type="STRING" id="2880.D8LBE2"/>
<dbReference type="PRINTS" id="PR00080">
    <property type="entry name" value="SDRFAMILY"/>
</dbReference>
<dbReference type="GO" id="GO:0035527">
    <property type="term" value="F:3-hydroxypropionate dehydrogenase (NADP+) activity"/>
    <property type="evidence" value="ECO:0007669"/>
    <property type="project" value="UniProtKB-EC"/>
</dbReference>
<dbReference type="OrthoDB" id="37659at2759"/>
<comment type="function">
    <text evidence="9">NADP-dependent dehydrogenase with broad substrate specificity acting on 3-hydroxy acids. Catalyzes the NADP-dependent oxidation of L-allo-threonine to L-2-amino-3-keto-butyrate, which is spontaneously decarboxylated into aminoacetone. Also acts on D-threonine, L-serine, D-serine, D-3-hydroxyisobutyrate, L-3-hydroxyisobutyrate, D-glycerate and L-glycerate. Able to catalyze the reduction of the malonic semialdehyde to 3-hydroxypropionic acid. YdfG is apparently supplementing RutE, the presumed malonic semialdehyde reductase involved in pyrimidine degradation since both are able to detoxify malonic semialdehyde.</text>
</comment>
<evidence type="ECO:0000256" key="7">
    <source>
        <dbReference type="ARBA" id="ARBA00044271"/>
    </source>
</evidence>
<evidence type="ECO:0000313" key="13">
    <source>
        <dbReference type="EMBL" id="CBN76651.1"/>
    </source>
</evidence>
<dbReference type="InterPro" id="IPR002347">
    <property type="entry name" value="SDR_fam"/>
</dbReference>
<organism evidence="13 14">
    <name type="scientific">Ectocarpus siliculosus</name>
    <name type="common">Brown alga</name>
    <name type="synonym">Conferva siliculosa</name>
    <dbReference type="NCBI Taxonomy" id="2880"/>
    <lineage>
        <taxon>Eukaryota</taxon>
        <taxon>Sar</taxon>
        <taxon>Stramenopiles</taxon>
        <taxon>Ochrophyta</taxon>
        <taxon>PX clade</taxon>
        <taxon>Phaeophyceae</taxon>
        <taxon>Ectocarpales</taxon>
        <taxon>Ectocarpaceae</taxon>
        <taxon>Ectocarpus</taxon>
    </lineage>
</organism>
<evidence type="ECO:0000256" key="4">
    <source>
        <dbReference type="ARBA" id="ARBA00044050"/>
    </source>
</evidence>
<evidence type="ECO:0000256" key="3">
    <source>
        <dbReference type="ARBA" id="ARBA00043812"/>
    </source>
</evidence>
<dbReference type="GO" id="GO:0005783">
    <property type="term" value="C:endoplasmic reticulum"/>
    <property type="evidence" value="ECO:0007669"/>
    <property type="project" value="TreeGrafter"/>
</dbReference>
<evidence type="ECO:0000259" key="12">
    <source>
        <dbReference type="SMART" id="SM00822"/>
    </source>
</evidence>
<proteinExistence type="inferred from homology"/>
<dbReference type="OMA" id="NVCVREI"/>
<dbReference type="PANTHER" id="PTHR43086:SF3">
    <property type="entry name" value="NADP-DEPENDENT 3-HYDROXY ACID DEHYDROGENASE YDFG"/>
    <property type="match status" value="1"/>
</dbReference>
<dbReference type="InterPro" id="IPR020904">
    <property type="entry name" value="Sc_DH/Rdtase_CS"/>
</dbReference>
<comment type="catalytic activity">
    <reaction evidence="3">
        <text>L-allo-threonine + NADP(+) = aminoacetone + CO2 + NADPH</text>
        <dbReference type="Rhea" id="RHEA:43524"/>
        <dbReference type="ChEBI" id="CHEBI:16526"/>
        <dbReference type="ChEBI" id="CHEBI:57783"/>
        <dbReference type="ChEBI" id="CHEBI:58320"/>
        <dbReference type="ChEBI" id="CHEBI:58349"/>
        <dbReference type="ChEBI" id="CHEBI:58585"/>
        <dbReference type="EC" id="1.1.1.381"/>
    </reaction>
</comment>
<dbReference type="Gene3D" id="3.40.50.720">
    <property type="entry name" value="NAD(P)-binding Rossmann-like Domain"/>
    <property type="match status" value="1"/>
</dbReference>
<keyword evidence="2" id="KW-0560">Oxidoreductase</keyword>
<evidence type="ECO:0000313" key="14">
    <source>
        <dbReference type="Proteomes" id="UP000002630"/>
    </source>
</evidence>
<dbReference type="FunFam" id="3.40.50.720:FF:000047">
    <property type="entry name" value="NADP-dependent L-serine/L-allo-threonine dehydrogenase"/>
    <property type="match status" value="1"/>
</dbReference>
<dbReference type="SUPFAM" id="SSF51735">
    <property type="entry name" value="NAD(P)-binding Rossmann-fold domains"/>
    <property type="match status" value="1"/>
</dbReference>
<dbReference type="Pfam" id="PF00106">
    <property type="entry name" value="adh_short"/>
    <property type="match status" value="1"/>
</dbReference>
<dbReference type="EMBL" id="FN647682">
    <property type="protein sequence ID" value="CBN76651.1"/>
    <property type="molecule type" value="Genomic_DNA"/>
</dbReference>
<evidence type="ECO:0000256" key="5">
    <source>
        <dbReference type="ARBA" id="ARBA00044059"/>
    </source>
</evidence>